<accession>A0A5P1FT51</accession>
<sequence length="173" mass="19698">MGLRGGAVGCQIWRLSGWADEGRRGSTRQAVLRVAQRTAARGDEVGTGTRRCLEPWVEGADRAMGCRISGEFMVEYAMLHLRASIEWFRPHSCSDEFHRPLNWDSSGSSTYVESAFGLIMKFMSSSFIEKLKSGGFGMSWLKFYGSLWTRPRYFDIVELVVILRRFCLENHRA</sequence>
<protein>
    <submittedName>
        <fullName evidence="1">Uncharacterized protein</fullName>
    </submittedName>
</protein>
<keyword evidence="2" id="KW-1185">Reference proteome</keyword>
<reference evidence="2" key="1">
    <citation type="journal article" date="2017" name="Nat. Commun.">
        <title>The asparagus genome sheds light on the origin and evolution of a young Y chromosome.</title>
        <authorList>
            <person name="Harkess A."/>
            <person name="Zhou J."/>
            <person name="Xu C."/>
            <person name="Bowers J.E."/>
            <person name="Van der Hulst R."/>
            <person name="Ayyampalayam S."/>
            <person name="Mercati F."/>
            <person name="Riccardi P."/>
            <person name="McKain M.R."/>
            <person name="Kakrana A."/>
            <person name="Tang H."/>
            <person name="Ray J."/>
            <person name="Groenendijk J."/>
            <person name="Arikit S."/>
            <person name="Mathioni S.M."/>
            <person name="Nakano M."/>
            <person name="Shan H."/>
            <person name="Telgmann-Rauber A."/>
            <person name="Kanno A."/>
            <person name="Yue Z."/>
            <person name="Chen H."/>
            <person name="Li W."/>
            <person name="Chen Y."/>
            <person name="Xu X."/>
            <person name="Zhang Y."/>
            <person name="Luo S."/>
            <person name="Chen H."/>
            <person name="Gao J."/>
            <person name="Mao Z."/>
            <person name="Pires J.C."/>
            <person name="Luo M."/>
            <person name="Kudrna D."/>
            <person name="Wing R.A."/>
            <person name="Meyers B.C."/>
            <person name="Yi K."/>
            <person name="Kong H."/>
            <person name="Lavrijsen P."/>
            <person name="Sunseri F."/>
            <person name="Falavigna A."/>
            <person name="Ye Y."/>
            <person name="Leebens-Mack J.H."/>
            <person name="Chen G."/>
        </authorList>
    </citation>
    <scope>NUCLEOTIDE SEQUENCE [LARGE SCALE GENOMIC DNA]</scope>
    <source>
        <strain evidence="2">cv. DH0086</strain>
    </source>
</reference>
<evidence type="ECO:0000313" key="2">
    <source>
        <dbReference type="Proteomes" id="UP000243459"/>
    </source>
</evidence>
<organism evidence="1 2">
    <name type="scientific">Asparagus officinalis</name>
    <name type="common">Garden asparagus</name>
    <dbReference type="NCBI Taxonomy" id="4686"/>
    <lineage>
        <taxon>Eukaryota</taxon>
        <taxon>Viridiplantae</taxon>
        <taxon>Streptophyta</taxon>
        <taxon>Embryophyta</taxon>
        <taxon>Tracheophyta</taxon>
        <taxon>Spermatophyta</taxon>
        <taxon>Magnoliopsida</taxon>
        <taxon>Liliopsida</taxon>
        <taxon>Asparagales</taxon>
        <taxon>Asparagaceae</taxon>
        <taxon>Asparagoideae</taxon>
        <taxon>Asparagus</taxon>
    </lineage>
</organism>
<dbReference type="Proteomes" id="UP000243459">
    <property type="component" value="Chromosome 1"/>
</dbReference>
<proteinExistence type="predicted"/>
<evidence type="ECO:0000313" key="1">
    <source>
        <dbReference type="EMBL" id="ONK81272.1"/>
    </source>
</evidence>
<dbReference type="AlphaFoldDB" id="A0A5P1FT51"/>
<gene>
    <name evidence="1" type="ORF">A4U43_C01F27240</name>
</gene>
<dbReference type="Gramene" id="ONK81272">
    <property type="protein sequence ID" value="ONK81272"/>
    <property type="gene ID" value="A4U43_C01F27240"/>
</dbReference>
<name>A0A5P1FT51_ASPOF</name>
<dbReference type="EMBL" id="CM007381">
    <property type="protein sequence ID" value="ONK81272.1"/>
    <property type="molecule type" value="Genomic_DNA"/>
</dbReference>